<dbReference type="SUPFAM" id="SSF56784">
    <property type="entry name" value="HAD-like"/>
    <property type="match status" value="1"/>
</dbReference>
<keyword evidence="4" id="KW-0479">Metal-binding</keyword>
<evidence type="ECO:0000256" key="7">
    <source>
        <dbReference type="ARBA" id="ARBA00023277"/>
    </source>
</evidence>
<dbReference type="InterPro" id="IPR023214">
    <property type="entry name" value="HAD_sf"/>
</dbReference>
<dbReference type="NCBIfam" id="TIGR01549">
    <property type="entry name" value="HAD-SF-IA-v1"/>
    <property type="match status" value="1"/>
</dbReference>
<evidence type="ECO:0000256" key="2">
    <source>
        <dbReference type="ARBA" id="ARBA00004818"/>
    </source>
</evidence>
<dbReference type="OrthoDB" id="9776368at2"/>
<dbReference type="GO" id="GO:0006281">
    <property type="term" value="P:DNA repair"/>
    <property type="evidence" value="ECO:0007669"/>
    <property type="project" value="TreeGrafter"/>
</dbReference>
<dbReference type="SFLD" id="SFLDG01129">
    <property type="entry name" value="C1.5:_HAD__Beta-PGM__Phosphata"/>
    <property type="match status" value="1"/>
</dbReference>
<comment type="catalytic activity">
    <reaction evidence="1">
        <text>2-phosphoglycolate + H2O = glycolate + phosphate</text>
        <dbReference type="Rhea" id="RHEA:14369"/>
        <dbReference type="ChEBI" id="CHEBI:15377"/>
        <dbReference type="ChEBI" id="CHEBI:29805"/>
        <dbReference type="ChEBI" id="CHEBI:43474"/>
        <dbReference type="ChEBI" id="CHEBI:58033"/>
        <dbReference type="EC" id="3.1.3.18"/>
    </reaction>
</comment>
<evidence type="ECO:0000313" key="10">
    <source>
        <dbReference type="Proteomes" id="UP000389128"/>
    </source>
</evidence>
<keyword evidence="6" id="KW-0460">Magnesium</keyword>
<dbReference type="Gene3D" id="1.10.150.240">
    <property type="entry name" value="Putative phosphatase, domain 2"/>
    <property type="match status" value="1"/>
</dbReference>
<dbReference type="Proteomes" id="UP000389128">
    <property type="component" value="Unassembled WGS sequence"/>
</dbReference>
<evidence type="ECO:0000313" key="9">
    <source>
        <dbReference type="EMBL" id="TYC53346.1"/>
    </source>
</evidence>
<keyword evidence="7" id="KW-0119">Carbohydrate metabolism</keyword>
<dbReference type="EMBL" id="SDKK01000028">
    <property type="protein sequence ID" value="TYC53346.1"/>
    <property type="molecule type" value="Genomic_DNA"/>
</dbReference>
<proteinExistence type="predicted"/>
<evidence type="ECO:0000256" key="3">
    <source>
        <dbReference type="ARBA" id="ARBA00013078"/>
    </source>
</evidence>
<dbReference type="InterPro" id="IPR023198">
    <property type="entry name" value="PGP-like_dom2"/>
</dbReference>
<evidence type="ECO:0000256" key="1">
    <source>
        <dbReference type="ARBA" id="ARBA00000830"/>
    </source>
</evidence>
<dbReference type="GO" id="GO:0046872">
    <property type="term" value="F:metal ion binding"/>
    <property type="evidence" value="ECO:0007669"/>
    <property type="project" value="UniProtKB-KW"/>
</dbReference>
<dbReference type="RefSeq" id="WP_148581151.1">
    <property type="nucleotide sequence ID" value="NZ_SDKK01000028.1"/>
</dbReference>
<protein>
    <recommendedName>
        <fullName evidence="3">phosphoglycolate phosphatase</fullName>
        <ecNumber evidence="3">3.1.3.18</ecNumber>
    </recommendedName>
</protein>
<dbReference type="SFLD" id="SFLDG01135">
    <property type="entry name" value="C1.5.6:_HAD__Beta-PGM__Phospha"/>
    <property type="match status" value="1"/>
</dbReference>
<dbReference type="PANTHER" id="PTHR43434">
    <property type="entry name" value="PHOSPHOGLYCOLATE PHOSPHATASE"/>
    <property type="match status" value="1"/>
</dbReference>
<comment type="caution">
    <text evidence="9">The sequence shown here is derived from an EMBL/GenBank/DDBJ whole genome shotgun (WGS) entry which is preliminary data.</text>
</comment>
<dbReference type="Gene3D" id="3.40.50.1000">
    <property type="entry name" value="HAD superfamily/HAD-like"/>
    <property type="match status" value="1"/>
</dbReference>
<name>A0A6C2CIA1_9RHOO</name>
<evidence type="ECO:0000256" key="6">
    <source>
        <dbReference type="ARBA" id="ARBA00022842"/>
    </source>
</evidence>
<comment type="function">
    <text evidence="8">Specifically catalyzes the dephosphorylation of 2-phosphoglycolate. Is involved in the dissimilation of the intracellular 2-phosphoglycolate formed during the DNA repair of 3'-phosphoglycolate ends, a major class of DNA lesions induced by oxidative stress.</text>
</comment>
<gene>
    <name evidence="9" type="ORF">ETQ85_21645</name>
</gene>
<evidence type="ECO:0000256" key="5">
    <source>
        <dbReference type="ARBA" id="ARBA00022801"/>
    </source>
</evidence>
<dbReference type="Pfam" id="PF13419">
    <property type="entry name" value="HAD_2"/>
    <property type="match status" value="1"/>
</dbReference>
<evidence type="ECO:0000256" key="4">
    <source>
        <dbReference type="ARBA" id="ARBA00022723"/>
    </source>
</evidence>
<evidence type="ECO:0000256" key="8">
    <source>
        <dbReference type="ARBA" id="ARBA00059247"/>
    </source>
</evidence>
<dbReference type="PANTHER" id="PTHR43434:SF23">
    <property type="entry name" value="PHOSPHOGLYCOLATE PHOSPHATASE"/>
    <property type="match status" value="1"/>
</dbReference>
<organism evidence="9 10">
    <name type="scientific">Zoogloea oleivorans</name>
    <dbReference type="NCBI Taxonomy" id="1552750"/>
    <lineage>
        <taxon>Bacteria</taxon>
        <taxon>Pseudomonadati</taxon>
        <taxon>Pseudomonadota</taxon>
        <taxon>Betaproteobacteria</taxon>
        <taxon>Rhodocyclales</taxon>
        <taxon>Zoogloeaceae</taxon>
        <taxon>Zoogloea</taxon>
    </lineage>
</organism>
<dbReference type="InterPro" id="IPR050155">
    <property type="entry name" value="HAD-like_hydrolase_sf"/>
</dbReference>
<dbReference type="GO" id="GO:0008967">
    <property type="term" value="F:phosphoglycolate phosphatase activity"/>
    <property type="evidence" value="ECO:0007669"/>
    <property type="project" value="UniProtKB-EC"/>
</dbReference>
<dbReference type="AlphaFoldDB" id="A0A6C2CIA1"/>
<accession>A0A6C2CIA1</accession>
<dbReference type="SFLD" id="SFLDS00003">
    <property type="entry name" value="Haloacid_Dehalogenase"/>
    <property type="match status" value="1"/>
</dbReference>
<reference evidence="9 10" key="1">
    <citation type="submission" date="2019-01" db="EMBL/GenBank/DDBJ databases">
        <title>Zoogloea oleivorans genome sequencing and assembly.</title>
        <authorList>
            <person name="Tancsics A."/>
            <person name="Farkas M."/>
            <person name="Kriszt B."/>
            <person name="Maroti G."/>
            <person name="Horvath B."/>
        </authorList>
    </citation>
    <scope>NUCLEOTIDE SEQUENCE [LARGE SCALE GENOMIC DNA]</scope>
    <source>
        <strain evidence="9 10">Buc</strain>
    </source>
</reference>
<keyword evidence="5 9" id="KW-0378">Hydrolase</keyword>
<dbReference type="InterPro" id="IPR036412">
    <property type="entry name" value="HAD-like_sf"/>
</dbReference>
<dbReference type="FunFam" id="3.40.50.1000:FF:000022">
    <property type="entry name" value="Phosphoglycolate phosphatase"/>
    <property type="match status" value="1"/>
</dbReference>
<dbReference type="EC" id="3.1.3.18" evidence="3"/>
<dbReference type="InterPro" id="IPR041492">
    <property type="entry name" value="HAD_2"/>
</dbReference>
<keyword evidence="10" id="KW-1185">Reference proteome</keyword>
<dbReference type="InterPro" id="IPR006439">
    <property type="entry name" value="HAD-SF_hydro_IA"/>
</dbReference>
<comment type="pathway">
    <text evidence="2">Organic acid metabolism; glycolate biosynthesis; glycolate from 2-phosphoglycolate: step 1/1.</text>
</comment>
<sequence length="218" mass="23393">MPEAVFFDLDGTLADTAPDLAGTLNRLQAEHGLAPSPFEQLRPQVSNGVRGMLGVGFGLTPDEPAYAGLAQRFLSLYAEFLCVETRLFPGMTELLDQLDERGITWGIVTNKAERLAKPLVEALGLAERSICTIGGDTTARAKPFPDPLLYACRIAGIAPTSSLYIGDDIRDIVAGKAAGMRTVAAAYGYLGSHQPIDTWEADTIIEHPLEILHLLGKS</sequence>
<dbReference type="GO" id="GO:0005829">
    <property type="term" value="C:cytosol"/>
    <property type="evidence" value="ECO:0007669"/>
    <property type="project" value="TreeGrafter"/>
</dbReference>